<evidence type="ECO:0000256" key="2">
    <source>
        <dbReference type="ARBA" id="ARBA00022525"/>
    </source>
</evidence>
<dbReference type="OrthoDB" id="9773411at2"/>
<dbReference type="PRINTS" id="PR00313">
    <property type="entry name" value="CABNDNGRPT"/>
</dbReference>
<keyword evidence="2" id="KW-0964">Secreted</keyword>
<dbReference type="InterPro" id="IPR011049">
    <property type="entry name" value="Serralysin-like_metalloprot_C"/>
</dbReference>
<dbReference type="SUPFAM" id="SSF141072">
    <property type="entry name" value="CalX-like"/>
    <property type="match status" value="1"/>
</dbReference>
<protein>
    <submittedName>
        <fullName evidence="3">Uncharacterized protein</fullName>
    </submittedName>
</protein>
<keyword evidence="4" id="KW-1185">Reference proteome</keyword>
<organism evidence="3 4">
    <name type="scientific">Niveispirillum cyanobacteriorum</name>
    <dbReference type="NCBI Taxonomy" id="1612173"/>
    <lineage>
        <taxon>Bacteria</taxon>
        <taxon>Pseudomonadati</taxon>
        <taxon>Pseudomonadota</taxon>
        <taxon>Alphaproteobacteria</taxon>
        <taxon>Rhodospirillales</taxon>
        <taxon>Azospirillaceae</taxon>
        <taxon>Niveispirillum</taxon>
    </lineage>
</organism>
<dbReference type="SUPFAM" id="SSF51120">
    <property type="entry name" value="beta-Roll"/>
    <property type="match status" value="1"/>
</dbReference>
<geneLocation type="plasmid" evidence="3 4">
    <name>unnamed1</name>
</geneLocation>
<dbReference type="InterPro" id="IPR050557">
    <property type="entry name" value="RTX_toxin/Mannuronan_C5-epim"/>
</dbReference>
<accession>A0A2K9NL15</accession>
<comment type="subcellular location">
    <subcellularLocation>
        <location evidence="1">Secreted</location>
    </subcellularLocation>
</comment>
<dbReference type="KEGG" id="ncb:C0V82_21955"/>
<dbReference type="PANTHER" id="PTHR38340:SF1">
    <property type="entry name" value="S-LAYER PROTEIN"/>
    <property type="match status" value="1"/>
</dbReference>
<dbReference type="PANTHER" id="PTHR38340">
    <property type="entry name" value="S-LAYER PROTEIN"/>
    <property type="match status" value="1"/>
</dbReference>
<dbReference type="Gene3D" id="2.150.10.10">
    <property type="entry name" value="Serralysin-like metalloprotease, C-terminal"/>
    <property type="match status" value="1"/>
</dbReference>
<name>A0A2K9NL15_9PROT</name>
<evidence type="ECO:0000313" key="3">
    <source>
        <dbReference type="EMBL" id="AUN33075.1"/>
    </source>
</evidence>
<proteinExistence type="predicted"/>
<dbReference type="Proteomes" id="UP000234752">
    <property type="component" value="Plasmid unnamed1"/>
</dbReference>
<dbReference type="RefSeq" id="WP_102114596.1">
    <property type="nucleotide sequence ID" value="NZ_BMGN01000001.1"/>
</dbReference>
<reference evidence="3 4" key="1">
    <citation type="submission" date="2017-12" db="EMBL/GenBank/DDBJ databases">
        <title>Genomes of bacteria within cyanobacterial aggregates.</title>
        <authorList>
            <person name="Cai H."/>
        </authorList>
    </citation>
    <scope>NUCLEOTIDE SEQUENCE [LARGE SCALE GENOMIC DNA]</scope>
    <source>
        <strain evidence="3 4">TH16</strain>
        <plasmid evidence="3 4">unnamed1</plasmid>
    </source>
</reference>
<dbReference type="EMBL" id="CP025613">
    <property type="protein sequence ID" value="AUN33075.1"/>
    <property type="molecule type" value="Genomic_DNA"/>
</dbReference>
<dbReference type="InterPro" id="IPR001343">
    <property type="entry name" value="Hemolysn_Ca-bd"/>
</dbReference>
<dbReference type="Gene3D" id="2.60.40.2030">
    <property type="match status" value="1"/>
</dbReference>
<keyword evidence="3" id="KW-0614">Plasmid</keyword>
<dbReference type="Pfam" id="PF00353">
    <property type="entry name" value="HemolysinCabind"/>
    <property type="match status" value="4"/>
</dbReference>
<evidence type="ECO:0000313" key="4">
    <source>
        <dbReference type="Proteomes" id="UP000234752"/>
    </source>
</evidence>
<dbReference type="GO" id="GO:0005576">
    <property type="term" value="C:extracellular region"/>
    <property type="evidence" value="ECO:0007669"/>
    <property type="project" value="UniProtKB-SubCell"/>
</dbReference>
<dbReference type="GO" id="GO:0005509">
    <property type="term" value="F:calcium ion binding"/>
    <property type="evidence" value="ECO:0007669"/>
    <property type="project" value="InterPro"/>
</dbReference>
<sequence>MAVNSGLVFNEAYYLATYTDVAGAIGKLQPDGVTLYTSGKQHFDAYGAAEGRVGSPLFDLAKYKQLYGDELDAAGLTSDAQKIAHWNMYGAAEGRDGFKAGVFDVAVYRALYGAELGDAGLTSDEQLRAHFVEYGYREGRQASASFDPATYLAANSDIAAAASSANGIFGLKGNAAALYHYYNYGIYEGRPGAASGPTFSISQSTNQVAEGGTITYTITSSIPLTAERTFTWTIAGDDVGGTVDKATSADFSAASAVVTFPVGVTKFEFTVSPSLDTASESLEGFKLNLLDSSLKLVGSQTAIITDNSANAPQSKTLTTGADSFTTGAGNDTFDATTANSLNTTDTVIGGAGTDSLTATITGGGTLRPTLSGIENITLTVSSAAATLNLADSTGYSRLASQSSSKSVTFDNVSSTGTTFALTSVTAEGLRANYTAGALAGTADVAAVTLDTVSNGSSDTSLTFSVNGTTTNTLETVSITTRGGASTLQSIVTTDVGTKTLNIAGDQNLTVASSLTAAINVVNASGLSGQLSITGANTTGMTITGGSANDVLTAVGGADSISGGAGNDNITGGAGANTLAGGTGDDTVTGGSGADVLSGEDGADVIVVSAAGGLTTEYISDTISGGAGADALRLTYAAGNTDTLDASDLVSSRITGIETLQFRLTGAGAATTVNVDVSDALFGITTDGTAALNTLNINSNDSTTGQSIKTKVAFVDTSST</sequence>
<evidence type="ECO:0000256" key="1">
    <source>
        <dbReference type="ARBA" id="ARBA00004613"/>
    </source>
</evidence>
<gene>
    <name evidence="3" type="ORF">C0V82_21955</name>
</gene>
<dbReference type="InterPro" id="IPR038081">
    <property type="entry name" value="CalX-like_sf"/>
</dbReference>
<dbReference type="AlphaFoldDB" id="A0A2K9NL15"/>